<evidence type="ECO:0000259" key="1">
    <source>
        <dbReference type="PROSITE" id="PS50878"/>
    </source>
</evidence>
<accession>A0AAF0UK53</accession>
<dbReference type="PROSITE" id="PS50878">
    <property type="entry name" value="RT_POL"/>
    <property type="match status" value="1"/>
</dbReference>
<dbReference type="EMBL" id="CP133620">
    <property type="protein sequence ID" value="WMV47250.1"/>
    <property type="molecule type" value="Genomic_DNA"/>
</dbReference>
<keyword evidence="3" id="KW-1185">Reference proteome</keyword>
<evidence type="ECO:0000313" key="3">
    <source>
        <dbReference type="Proteomes" id="UP001234989"/>
    </source>
</evidence>
<dbReference type="Pfam" id="PF00078">
    <property type="entry name" value="RVT_1"/>
    <property type="match status" value="1"/>
</dbReference>
<protein>
    <recommendedName>
        <fullName evidence="1">Reverse transcriptase domain-containing protein</fullName>
    </recommendedName>
</protein>
<dbReference type="AlphaFoldDB" id="A0AAF0UK53"/>
<name>A0AAF0UK53_SOLVR</name>
<organism evidence="2 3">
    <name type="scientific">Solanum verrucosum</name>
    <dbReference type="NCBI Taxonomy" id="315347"/>
    <lineage>
        <taxon>Eukaryota</taxon>
        <taxon>Viridiplantae</taxon>
        <taxon>Streptophyta</taxon>
        <taxon>Embryophyta</taxon>
        <taxon>Tracheophyta</taxon>
        <taxon>Spermatophyta</taxon>
        <taxon>Magnoliopsida</taxon>
        <taxon>eudicotyledons</taxon>
        <taxon>Gunneridae</taxon>
        <taxon>Pentapetalae</taxon>
        <taxon>asterids</taxon>
        <taxon>lamiids</taxon>
        <taxon>Solanales</taxon>
        <taxon>Solanaceae</taxon>
        <taxon>Solanoideae</taxon>
        <taxon>Solaneae</taxon>
        <taxon>Solanum</taxon>
    </lineage>
</organism>
<feature type="domain" description="Reverse transcriptase" evidence="1">
    <location>
        <begin position="1"/>
        <end position="122"/>
    </location>
</feature>
<dbReference type="InterPro" id="IPR000477">
    <property type="entry name" value="RT_dom"/>
</dbReference>
<sequence>AQRELRQGDPFSPFLFLLAMEGLNNMIKSAKVRGWLRGIEVSGPEVDSVELTHLQYVDDTLMLCDAEEGQLKILRSKTLRMKWLWKFNNEEHTYWKEITKVKYVEEDNWMTKEVTTPYGVSVWRSIRSLWLEFKANTKIKVGNGETTEFLEGCLA</sequence>
<evidence type="ECO:0000313" key="2">
    <source>
        <dbReference type="EMBL" id="WMV47250.1"/>
    </source>
</evidence>
<gene>
    <name evidence="2" type="ORF">MTR67_040635</name>
</gene>
<feature type="non-terminal residue" evidence="2">
    <location>
        <position position="1"/>
    </location>
</feature>
<dbReference type="Proteomes" id="UP001234989">
    <property type="component" value="Chromosome 9"/>
</dbReference>
<reference evidence="2" key="1">
    <citation type="submission" date="2023-08" db="EMBL/GenBank/DDBJ databases">
        <title>A de novo genome assembly of Solanum verrucosum Schlechtendal, a Mexican diploid species geographically isolated from the other diploid A-genome species in potato relatives.</title>
        <authorList>
            <person name="Hosaka K."/>
        </authorList>
    </citation>
    <scope>NUCLEOTIDE SEQUENCE</scope>
    <source>
        <tissue evidence="2">Young leaves</tissue>
    </source>
</reference>
<proteinExistence type="predicted"/>